<evidence type="ECO:0000313" key="3">
    <source>
        <dbReference type="Proteomes" id="UP000199028"/>
    </source>
</evidence>
<dbReference type="Proteomes" id="UP000199028">
    <property type="component" value="Unassembled WGS sequence"/>
</dbReference>
<dbReference type="RefSeq" id="WP_245983124.1">
    <property type="nucleotide sequence ID" value="NZ_FOFT01000005.1"/>
</dbReference>
<gene>
    <name evidence="2" type="ORF">SAMN05216195_105207</name>
</gene>
<protein>
    <recommendedName>
        <fullName evidence="4">Peptidase inhibitor family I36</fullName>
    </recommendedName>
</protein>
<accession>A0A1H9P8I4</accession>
<organism evidence="2 3">
    <name type="scientific">Lentzea flaviverrucosa</name>
    <dbReference type="NCBI Taxonomy" id="200379"/>
    <lineage>
        <taxon>Bacteria</taxon>
        <taxon>Bacillati</taxon>
        <taxon>Actinomycetota</taxon>
        <taxon>Actinomycetes</taxon>
        <taxon>Pseudonocardiales</taxon>
        <taxon>Pseudonocardiaceae</taxon>
        <taxon>Lentzea</taxon>
    </lineage>
</organism>
<evidence type="ECO:0000313" key="2">
    <source>
        <dbReference type="EMBL" id="SER44387.1"/>
    </source>
</evidence>
<dbReference type="EMBL" id="FOFT01000005">
    <property type="protein sequence ID" value="SER44387.1"/>
    <property type="molecule type" value="Genomic_DNA"/>
</dbReference>
<dbReference type="AlphaFoldDB" id="A0A1H9P8I4"/>
<reference evidence="3" key="1">
    <citation type="submission" date="2016-10" db="EMBL/GenBank/DDBJ databases">
        <authorList>
            <person name="Varghese N."/>
            <person name="Submissions S."/>
        </authorList>
    </citation>
    <scope>NUCLEOTIDE SEQUENCE [LARGE SCALE GENOMIC DNA]</scope>
    <source>
        <strain evidence="3">CGMCC 4.578</strain>
    </source>
</reference>
<keyword evidence="3" id="KW-1185">Reference proteome</keyword>
<name>A0A1H9P8I4_9PSEU</name>
<feature type="signal peptide" evidence="1">
    <location>
        <begin position="1"/>
        <end position="24"/>
    </location>
</feature>
<feature type="chain" id="PRO_5011651957" description="Peptidase inhibitor family I36" evidence="1">
    <location>
        <begin position="25"/>
        <end position="155"/>
    </location>
</feature>
<sequence>MRKLVLAFSMAFLAVMGSMMPASASAEAPSVQAVSDVAAAADGIQLAVAGTLPPRSQLTCHSYTAVEICYEKGGDHWWVQDQNSNDKASAGVYWENLRNGALYRNGACISSLGKGNWGHCNKNYYEDSVLNGWPCTWDRSAGGDVELTGTGYRYQ</sequence>
<evidence type="ECO:0000256" key="1">
    <source>
        <dbReference type="SAM" id="SignalP"/>
    </source>
</evidence>
<keyword evidence="1" id="KW-0732">Signal</keyword>
<proteinExistence type="predicted"/>
<evidence type="ECO:0008006" key="4">
    <source>
        <dbReference type="Google" id="ProtNLM"/>
    </source>
</evidence>